<keyword evidence="3" id="KW-1185">Reference proteome</keyword>
<dbReference type="EMBL" id="SRLO01001176">
    <property type="protein sequence ID" value="TNN40581.1"/>
    <property type="molecule type" value="Genomic_DNA"/>
</dbReference>
<accession>A0A4Z2FI20</accession>
<sequence>MSRCDKVDQKESAEEIAQICQVSFPPILSLPLSLSLSGILTPAILCVDECFSAPGTREIEEIGRSAIMKYGGGFLQEQDKACLSSPGRLSGSDALMWKDDSALGSRHTWNESSSWNVLTAERLRAAALRFREEKKKETRSNGFEAAAPDASRRVGGGGGAALPRQLTHDLQQSLVLLLELLVLILDVVQVLGHKKRHNRTAPGLEPSGHALREPLGDISDGYRHADRYLTERGPVL</sequence>
<proteinExistence type="predicted"/>
<feature type="region of interest" description="Disordered" evidence="1">
    <location>
        <begin position="196"/>
        <end position="218"/>
    </location>
</feature>
<evidence type="ECO:0000256" key="1">
    <source>
        <dbReference type="SAM" id="MobiDB-lite"/>
    </source>
</evidence>
<gene>
    <name evidence="2" type="ORF">EYF80_049240</name>
</gene>
<protein>
    <submittedName>
        <fullName evidence="2">Uncharacterized protein</fullName>
    </submittedName>
</protein>
<evidence type="ECO:0000313" key="3">
    <source>
        <dbReference type="Proteomes" id="UP000314294"/>
    </source>
</evidence>
<dbReference type="Proteomes" id="UP000314294">
    <property type="component" value="Unassembled WGS sequence"/>
</dbReference>
<reference evidence="2 3" key="1">
    <citation type="submission" date="2019-03" db="EMBL/GenBank/DDBJ databases">
        <title>First draft genome of Liparis tanakae, snailfish: a comprehensive survey of snailfish specific genes.</title>
        <authorList>
            <person name="Kim W."/>
            <person name="Song I."/>
            <person name="Jeong J.-H."/>
            <person name="Kim D."/>
            <person name="Kim S."/>
            <person name="Ryu S."/>
            <person name="Song J.Y."/>
            <person name="Lee S.K."/>
        </authorList>
    </citation>
    <scope>NUCLEOTIDE SEQUENCE [LARGE SCALE GENOMIC DNA]</scope>
    <source>
        <tissue evidence="2">Muscle</tissue>
    </source>
</reference>
<feature type="region of interest" description="Disordered" evidence="1">
    <location>
        <begin position="137"/>
        <end position="156"/>
    </location>
</feature>
<dbReference type="AlphaFoldDB" id="A0A4Z2FI20"/>
<name>A0A4Z2FI20_9TELE</name>
<comment type="caution">
    <text evidence="2">The sequence shown here is derived from an EMBL/GenBank/DDBJ whole genome shotgun (WGS) entry which is preliminary data.</text>
</comment>
<organism evidence="2 3">
    <name type="scientific">Liparis tanakae</name>
    <name type="common">Tanaka's snailfish</name>
    <dbReference type="NCBI Taxonomy" id="230148"/>
    <lineage>
        <taxon>Eukaryota</taxon>
        <taxon>Metazoa</taxon>
        <taxon>Chordata</taxon>
        <taxon>Craniata</taxon>
        <taxon>Vertebrata</taxon>
        <taxon>Euteleostomi</taxon>
        <taxon>Actinopterygii</taxon>
        <taxon>Neopterygii</taxon>
        <taxon>Teleostei</taxon>
        <taxon>Neoteleostei</taxon>
        <taxon>Acanthomorphata</taxon>
        <taxon>Eupercaria</taxon>
        <taxon>Perciformes</taxon>
        <taxon>Cottioidei</taxon>
        <taxon>Cottales</taxon>
        <taxon>Liparidae</taxon>
        <taxon>Liparis</taxon>
    </lineage>
</organism>
<evidence type="ECO:0000313" key="2">
    <source>
        <dbReference type="EMBL" id="TNN40581.1"/>
    </source>
</evidence>